<evidence type="ECO:0000313" key="2">
    <source>
        <dbReference type="Proteomes" id="UP000637643"/>
    </source>
</evidence>
<organism evidence="1 2">
    <name type="scientific">Paenibacillus albidus</name>
    <dbReference type="NCBI Taxonomy" id="2041023"/>
    <lineage>
        <taxon>Bacteria</taxon>
        <taxon>Bacillati</taxon>
        <taxon>Bacillota</taxon>
        <taxon>Bacilli</taxon>
        <taxon>Bacillales</taxon>
        <taxon>Paenibacillaceae</taxon>
        <taxon>Paenibacillus</taxon>
    </lineage>
</organism>
<protein>
    <submittedName>
        <fullName evidence="1">Uncharacterized protein</fullName>
    </submittedName>
</protein>
<proteinExistence type="predicted"/>
<name>A0A917CCZ5_9BACL</name>
<comment type="caution">
    <text evidence="1">The sequence shown here is derived from an EMBL/GenBank/DDBJ whole genome shotgun (WGS) entry which is preliminary data.</text>
</comment>
<accession>A0A917CCZ5</accession>
<sequence length="53" mass="6294">MNMTVHNLMAFNHQYFRPQPVVNSKQDQNDEKTQSFQDILNEKLKANNKSSQR</sequence>
<dbReference type="RefSeq" id="WP_189026813.1">
    <property type="nucleotide sequence ID" value="NZ_BMKR01000012.1"/>
</dbReference>
<dbReference type="AlphaFoldDB" id="A0A917CCZ5"/>
<dbReference type="EMBL" id="BMKR01000012">
    <property type="protein sequence ID" value="GGF84634.1"/>
    <property type="molecule type" value="Genomic_DNA"/>
</dbReference>
<reference evidence="1" key="1">
    <citation type="journal article" date="2014" name="Int. J. Syst. Evol. Microbiol.">
        <title>Complete genome sequence of Corynebacterium casei LMG S-19264T (=DSM 44701T), isolated from a smear-ripened cheese.</title>
        <authorList>
            <consortium name="US DOE Joint Genome Institute (JGI-PGF)"/>
            <person name="Walter F."/>
            <person name="Albersmeier A."/>
            <person name="Kalinowski J."/>
            <person name="Ruckert C."/>
        </authorList>
    </citation>
    <scope>NUCLEOTIDE SEQUENCE</scope>
    <source>
        <strain evidence="1">CGMCC 1.16134</strain>
    </source>
</reference>
<gene>
    <name evidence="1" type="ORF">GCM10010912_32270</name>
</gene>
<evidence type="ECO:0000313" key="1">
    <source>
        <dbReference type="EMBL" id="GGF84634.1"/>
    </source>
</evidence>
<dbReference type="Proteomes" id="UP000637643">
    <property type="component" value="Unassembled WGS sequence"/>
</dbReference>
<keyword evidence="2" id="KW-1185">Reference proteome</keyword>
<reference evidence="1" key="2">
    <citation type="submission" date="2020-09" db="EMBL/GenBank/DDBJ databases">
        <authorList>
            <person name="Sun Q."/>
            <person name="Zhou Y."/>
        </authorList>
    </citation>
    <scope>NUCLEOTIDE SEQUENCE</scope>
    <source>
        <strain evidence="1">CGMCC 1.16134</strain>
    </source>
</reference>